<evidence type="ECO:0000313" key="2">
    <source>
        <dbReference type="EMBL" id="MFC0047445.1"/>
    </source>
</evidence>
<keyword evidence="2" id="KW-0645">Protease</keyword>
<keyword evidence="2" id="KW-0378">Hydrolase</keyword>
<dbReference type="GO" id="GO:0006508">
    <property type="term" value="P:proteolysis"/>
    <property type="evidence" value="ECO:0007669"/>
    <property type="project" value="UniProtKB-KW"/>
</dbReference>
<dbReference type="Proteomes" id="UP001589813">
    <property type="component" value="Unassembled WGS sequence"/>
</dbReference>
<dbReference type="InterPro" id="IPR011969">
    <property type="entry name" value="Clan_AA_Asp_peptidase_C"/>
</dbReference>
<dbReference type="Gene3D" id="2.40.70.10">
    <property type="entry name" value="Acid Proteases"/>
    <property type="match status" value="1"/>
</dbReference>
<organism evidence="2 3">
    <name type="scientific">Rheinheimera tilapiae</name>
    <dbReference type="NCBI Taxonomy" id="875043"/>
    <lineage>
        <taxon>Bacteria</taxon>
        <taxon>Pseudomonadati</taxon>
        <taxon>Pseudomonadota</taxon>
        <taxon>Gammaproteobacteria</taxon>
        <taxon>Chromatiales</taxon>
        <taxon>Chromatiaceae</taxon>
        <taxon>Rheinheimera</taxon>
    </lineage>
</organism>
<dbReference type="RefSeq" id="WP_377240743.1">
    <property type="nucleotide sequence ID" value="NZ_JBHLXP010000001.1"/>
</dbReference>
<dbReference type="InterPro" id="IPR001969">
    <property type="entry name" value="Aspartic_peptidase_AS"/>
</dbReference>
<dbReference type="PROSITE" id="PS00141">
    <property type="entry name" value="ASP_PROTEASE"/>
    <property type="match status" value="1"/>
</dbReference>
<proteinExistence type="predicted"/>
<dbReference type="EMBL" id="JBHLXP010000001">
    <property type="protein sequence ID" value="MFC0047445.1"/>
    <property type="molecule type" value="Genomic_DNA"/>
</dbReference>
<feature type="transmembrane region" description="Helical" evidence="1">
    <location>
        <begin position="23"/>
        <end position="43"/>
    </location>
</feature>
<dbReference type="InterPro" id="IPR034122">
    <property type="entry name" value="Retropepsin-like_bacterial"/>
</dbReference>
<name>A0ABV6B9B0_9GAMM</name>
<keyword evidence="1" id="KW-0812">Transmembrane</keyword>
<reference evidence="2 3" key="1">
    <citation type="submission" date="2024-09" db="EMBL/GenBank/DDBJ databases">
        <authorList>
            <person name="Sun Q."/>
            <person name="Mori K."/>
        </authorList>
    </citation>
    <scope>NUCLEOTIDE SEQUENCE [LARGE SCALE GENOMIC DNA]</scope>
    <source>
        <strain evidence="2 3">KCTC 23315</strain>
    </source>
</reference>
<keyword evidence="3" id="KW-1185">Reference proteome</keyword>
<keyword evidence="1" id="KW-0472">Membrane</keyword>
<comment type="caution">
    <text evidence="2">The sequence shown here is derived from an EMBL/GenBank/DDBJ whole genome shotgun (WGS) entry which is preliminary data.</text>
</comment>
<dbReference type="InterPro" id="IPR021109">
    <property type="entry name" value="Peptidase_aspartic_dom_sf"/>
</dbReference>
<sequence length="181" mass="19860">MQASDPSPSQQPPDSTARFGRSFAWIAWLLVLALVYLFFADVLEQQRNPNQQLQQELGATGERVVVLDANRQGHYVGTLLLNNQPVEFLLDTGATAVAVSEQVATRTGMVKGTPYQSATANGVVTVHRSRIAELRLGDIVLRDLDASIVPNLAGAEILLGMSALNHLEFTKQQQQLRLIQR</sequence>
<dbReference type="NCBIfam" id="TIGR02281">
    <property type="entry name" value="clan_AA_DTGA"/>
    <property type="match status" value="1"/>
</dbReference>
<dbReference type="Pfam" id="PF13975">
    <property type="entry name" value="gag-asp_proteas"/>
    <property type="match status" value="1"/>
</dbReference>
<accession>A0ABV6B9B0</accession>
<evidence type="ECO:0000256" key="1">
    <source>
        <dbReference type="SAM" id="Phobius"/>
    </source>
</evidence>
<dbReference type="GO" id="GO:0008233">
    <property type="term" value="F:peptidase activity"/>
    <property type="evidence" value="ECO:0007669"/>
    <property type="project" value="UniProtKB-KW"/>
</dbReference>
<evidence type="ECO:0000313" key="3">
    <source>
        <dbReference type="Proteomes" id="UP001589813"/>
    </source>
</evidence>
<gene>
    <name evidence="2" type="ORF">ACFFJP_03955</name>
</gene>
<dbReference type="CDD" id="cd05483">
    <property type="entry name" value="retropepsin_like_bacteria"/>
    <property type="match status" value="1"/>
</dbReference>
<protein>
    <submittedName>
        <fullName evidence="2">TIGR02281 family clan AA aspartic protease</fullName>
    </submittedName>
</protein>
<keyword evidence="1" id="KW-1133">Transmembrane helix</keyword>
<dbReference type="SUPFAM" id="SSF50630">
    <property type="entry name" value="Acid proteases"/>
    <property type="match status" value="1"/>
</dbReference>